<dbReference type="Ensembl" id="ENSPMGT00000001579.1">
    <property type="protein sequence ID" value="ENSPMGP00000001487.1"/>
    <property type="gene ID" value="ENSPMGG00000001334.1"/>
</dbReference>
<sequence length="205" mass="22668">MCEIIRTFWFTQVIISLSPQWGNEWRTISKDRSGSRCFYPVMMARTEDKIILSFGFMAPRQVGPYRCVLDGPNVTAPEYTEPLNGDDWILPSGVLTLNNVSALDEGRYTCTTSHPTISSLSRNRTITLSVLKWDLDGNTETILITAGASVACLAIILSMTAFFCFCGKKIKTSKGPIDDHSAKKPIYKSSVESVPSTCGDQQPLV</sequence>
<dbReference type="InterPro" id="IPR007110">
    <property type="entry name" value="Ig-like_dom"/>
</dbReference>
<organism evidence="3 4">
    <name type="scientific">Periophthalmus magnuspinnatus</name>
    <dbReference type="NCBI Taxonomy" id="409849"/>
    <lineage>
        <taxon>Eukaryota</taxon>
        <taxon>Metazoa</taxon>
        <taxon>Chordata</taxon>
        <taxon>Craniata</taxon>
        <taxon>Vertebrata</taxon>
        <taxon>Euteleostomi</taxon>
        <taxon>Actinopterygii</taxon>
        <taxon>Neopterygii</taxon>
        <taxon>Teleostei</taxon>
        <taxon>Neoteleostei</taxon>
        <taxon>Acanthomorphata</taxon>
        <taxon>Gobiaria</taxon>
        <taxon>Gobiiformes</taxon>
        <taxon>Gobioidei</taxon>
        <taxon>Gobiidae</taxon>
        <taxon>Oxudercinae</taxon>
        <taxon>Periophthalmus</taxon>
    </lineage>
</organism>
<proteinExistence type="predicted"/>
<evidence type="ECO:0000313" key="3">
    <source>
        <dbReference type="Ensembl" id="ENSPMGP00000001487.1"/>
    </source>
</evidence>
<accession>A0A3B3ZA86</accession>
<dbReference type="STRING" id="409849.ENSPMGP00000001487"/>
<dbReference type="SUPFAM" id="SSF48726">
    <property type="entry name" value="Immunoglobulin"/>
    <property type="match status" value="1"/>
</dbReference>
<feature type="domain" description="Ig-like" evidence="2">
    <location>
        <begin position="40"/>
        <end position="127"/>
    </location>
</feature>
<evidence type="ECO:0000259" key="2">
    <source>
        <dbReference type="PROSITE" id="PS50835"/>
    </source>
</evidence>
<protein>
    <recommendedName>
        <fullName evidence="2">Ig-like domain-containing protein</fullName>
    </recommendedName>
</protein>
<evidence type="ECO:0000313" key="4">
    <source>
        <dbReference type="Proteomes" id="UP000261520"/>
    </source>
</evidence>
<dbReference type="AlphaFoldDB" id="A0A3B3ZA86"/>
<reference evidence="3" key="2">
    <citation type="submission" date="2025-09" db="UniProtKB">
        <authorList>
            <consortium name="Ensembl"/>
        </authorList>
    </citation>
    <scope>IDENTIFICATION</scope>
</reference>
<dbReference type="InterPro" id="IPR013783">
    <property type="entry name" value="Ig-like_fold"/>
</dbReference>
<dbReference type="PROSITE" id="PS50835">
    <property type="entry name" value="IG_LIKE"/>
    <property type="match status" value="1"/>
</dbReference>
<keyword evidence="1" id="KW-1133">Transmembrane helix</keyword>
<dbReference type="Gene3D" id="2.60.40.10">
    <property type="entry name" value="Immunoglobulins"/>
    <property type="match status" value="1"/>
</dbReference>
<evidence type="ECO:0000256" key="1">
    <source>
        <dbReference type="SAM" id="Phobius"/>
    </source>
</evidence>
<dbReference type="InterPro" id="IPR036179">
    <property type="entry name" value="Ig-like_dom_sf"/>
</dbReference>
<dbReference type="Proteomes" id="UP000261520">
    <property type="component" value="Unplaced"/>
</dbReference>
<reference evidence="3" key="1">
    <citation type="submission" date="2025-08" db="UniProtKB">
        <authorList>
            <consortium name="Ensembl"/>
        </authorList>
    </citation>
    <scope>IDENTIFICATION</scope>
</reference>
<keyword evidence="1" id="KW-0812">Transmembrane</keyword>
<keyword evidence="1" id="KW-0472">Membrane</keyword>
<keyword evidence="4" id="KW-1185">Reference proteome</keyword>
<feature type="transmembrane region" description="Helical" evidence="1">
    <location>
        <begin position="142"/>
        <end position="165"/>
    </location>
</feature>
<name>A0A3B3ZA86_9GOBI</name>